<dbReference type="Gene3D" id="1.20.58.340">
    <property type="entry name" value="Magnesium transport protein CorA, transmembrane region"/>
    <property type="match status" value="1"/>
</dbReference>
<dbReference type="RefSeq" id="WP_271889747.1">
    <property type="nucleotide sequence ID" value="NZ_JAQBIE010000018.1"/>
</dbReference>
<evidence type="ECO:0000256" key="2">
    <source>
        <dbReference type="ARBA" id="ARBA00009765"/>
    </source>
</evidence>
<dbReference type="PANTHER" id="PTHR47685">
    <property type="entry name" value="MAGNESIUM TRANSPORT PROTEIN CORA"/>
    <property type="match status" value="1"/>
</dbReference>
<keyword evidence="5 6" id="KW-0472">Membrane</keyword>
<reference evidence="7" key="1">
    <citation type="submission" date="2022-12" db="EMBL/GenBank/DDBJ databases">
        <title>Paracoccus onchidii sp. nov., isolated from a marine invertebrate from the South China Sea.</title>
        <authorList>
            <person name="Xu S."/>
            <person name="Liu Z."/>
            <person name="Xu Y."/>
        </authorList>
    </citation>
    <scope>NUCLEOTIDE SEQUENCE</scope>
    <source>
        <strain evidence="7">Z330</strain>
    </source>
</reference>
<dbReference type="EMBL" id="JAQBIE010000018">
    <property type="protein sequence ID" value="MDB6178630.1"/>
    <property type="molecule type" value="Genomic_DNA"/>
</dbReference>
<feature type="transmembrane region" description="Helical" evidence="6">
    <location>
        <begin position="299"/>
        <end position="319"/>
    </location>
</feature>
<dbReference type="PANTHER" id="PTHR47685:SF1">
    <property type="entry name" value="MAGNESIUM TRANSPORT PROTEIN CORA"/>
    <property type="match status" value="1"/>
</dbReference>
<keyword evidence="4 6" id="KW-1133">Transmembrane helix</keyword>
<dbReference type="Proteomes" id="UP001165641">
    <property type="component" value="Unassembled WGS sequence"/>
</dbReference>
<dbReference type="SUPFAM" id="SSF143865">
    <property type="entry name" value="CorA soluble domain-like"/>
    <property type="match status" value="1"/>
</dbReference>
<comment type="caution">
    <text evidence="7">The sequence shown here is derived from an EMBL/GenBank/DDBJ whole genome shotgun (WGS) entry which is preliminary data.</text>
</comment>
<gene>
    <name evidence="7" type="ORF">PAF17_14100</name>
</gene>
<keyword evidence="8" id="KW-1185">Reference proteome</keyword>
<dbReference type="InterPro" id="IPR002523">
    <property type="entry name" value="MgTranspt_CorA/ZnTranspt_ZntB"/>
</dbReference>
<dbReference type="InterPro" id="IPR045861">
    <property type="entry name" value="CorA_cytoplasmic_dom"/>
</dbReference>
<name>A0ABT4ZGZ7_9RHOB</name>
<dbReference type="InterPro" id="IPR050829">
    <property type="entry name" value="CorA_MIT"/>
</dbReference>
<proteinExistence type="inferred from homology"/>
<dbReference type="InterPro" id="IPR045863">
    <property type="entry name" value="CorA_TM1_TM2"/>
</dbReference>
<protein>
    <submittedName>
        <fullName evidence="7">Magnesium transporter CorA family protein</fullName>
    </submittedName>
</protein>
<dbReference type="CDD" id="cd12837">
    <property type="entry name" value="EcCorA-like_u1"/>
    <property type="match status" value="1"/>
</dbReference>
<organism evidence="7 8">
    <name type="scientific">Paracoccus onchidii</name>
    <dbReference type="NCBI Taxonomy" id="3017813"/>
    <lineage>
        <taxon>Bacteria</taxon>
        <taxon>Pseudomonadati</taxon>
        <taxon>Pseudomonadota</taxon>
        <taxon>Alphaproteobacteria</taxon>
        <taxon>Rhodobacterales</taxon>
        <taxon>Paracoccaceae</taxon>
        <taxon>Paracoccus</taxon>
    </lineage>
</organism>
<comment type="subcellular location">
    <subcellularLocation>
        <location evidence="1">Membrane</location>
        <topology evidence="1">Multi-pass membrane protein</topology>
    </subcellularLocation>
</comment>
<evidence type="ECO:0000256" key="4">
    <source>
        <dbReference type="ARBA" id="ARBA00022989"/>
    </source>
</evidence>
<evidence type="ECO:0000256" key="5">
    <source>
        <dbReference type="ARBA" id="ARBA00023136"/>
    </source>
</evidence>
<evidence type="ECO:0000256" key="6">
    <source>
        <dbReference type="SAM" id="Phobius"/>
    </source>
</evidence>
<evidence type="ECO:0000256" key="1">
    <source>
        <dbReference type="ARBA" id="ARBA00004141"/>
    </source>
</evidence>
<accession>A0ABT4ZGZ7</accession>
<evidence type="ECO:0000313" key="8">
    <source>
        <dbReference type="Proteomes" id="UP001165641"/>
    </source>
</evidence>
<dbReference type="Pfam" id="PF01544">
    <property type="entry name" value="CorA"/>
    <property type="match status" value="1"/>
</dbReference>
<keyword evidence="3 6" id="KW-0812">Transmembrane</keyword>
<feature type="transmembrane region" description="Helical" evidence="6">
    <location>
        <begin position="265"/>
        <end position="287"/>
    </location>
</feature>
<evidence type="ECO:0000313" key="7">
    <source>
        <dbReference type="EMBL" id="MDB6178630.1"/>
    </source>
</evidence>
<comment type="similarity">
    <text evidence="2">Belongs to the CorA metal ion transporter (MIT) (TC 1.A.35) family.</text>
</comment>
<dbReference type="SUPFAM" id="SSF144083">
    <property type="entry name" value="Magnesium transport protein CorA, transmembrane region"/>
    <property type="match status" value="1"/>
</dbReference>
<sequence length="325" mass="36300">MLYSYVTQSDRIVQLPRDADATQAIWIDMIQPSDAEVALLREMGVDVPSLADMEEIEISNRLYRENGMEYMTAVLPGDRADGIRSAMPVTFILSADRLVTVRHHSPRPFLTFPDRAERSTLGCSSADRLFAGLLEEIIARLADILEASGRSLDETSAAVFERRTAMGQSRQDGADRLQEALRVVGREAELMARVRLGLLSIERILAFCQATTNDRREGSKLRPVIKAQLRDVQALEVHADFLSSRVSLAVDAILGMINLEQNSTVRILSVIAALFLPPTLIASMYGMNFSNMPELEQPWGYPMALGLMLGTSVATWLFLRWKNWL</sequence>
<evidence type="ECO:0000256" key="3">
    <source>
        <dbReference type="ARBA" id="ARBA00022692"/>
    </source>
</evidence>